<dbReference type="GO" id="GO:0016987">
    <property type="term" value="F:sigma factor activity"/>
    <property type="evidence" value="ECO:0007669"/>
    <property type="project" value="UniProtKB-KW"/>
</dbReference>
<dbReference type="InterPro" id="IPR007627">
    <property type="entry name" value="RNA_pol_sigma70_r2"/>
</dbReference>
<name>A0A1I6IDI0_9FIRM</name>
<keyword evidence="2" id="KW-0805">Transcription regulation</keyword>
<dbReference type="SUPFAM" id="SSF88946">
    <property type="entry name" value="Sigma2 domain of RNA polymerase sigma factors"/>
    <property type="match status" value="1"/>
</dbReference>
<comment type="similarity">
    <text evidence="1">Belongs to the sigma-70 factor family. ECF subfamily.</text>
</comment>
<proteinExistence type="inferred from homology"/>
<protein>
    <submittedName>
        <fullName evidence="7">RNA polymerase sigma-70 factor, ECF subfamily</fullName>
    </submittedName>
</protein>
<keyword evidence="4" id="KW-0804">Transcription</keyword>
<evidence type="ECO:0000256" key="2">
    <source>
        <dbReference type="ARBA" id="ARBA00023015"/>
    </source>
</evidence>
<keyword evidence="3" id="KW-0731">Sigma factor</keyword>
<dbReference type="InterPro" id="IPR013324">
    <property type="entry name" value="RNA_pol_sigma_r3/r4-like"/>
</dbReference>
<dbReference type="Pfam" id="PF04542">
    <property type="entry name" value="Sigma70_r2"/>
    <property type="match status" value="1"/>
</dbReference>
<dbReference type="Gene3D" id="1.10.10.10">
    <property type="entry name" value="Winged helix-like DNA-binding domain superfamily/Winged helix DNA-binding domain"/>
    <property type="match status" value="1"/>
</dbReference>
<dbReference type="NCBIfam" id="TIGR02937">
    <property type="entry name" value="sigma70-ECF"/>
    <property type="match status" value="1"/>
</dbReference>
<dbReference type="InterPro" id="IPR036388">
    <property type="entry name" value="WH-like_DNA-bd_sf"/>
</dbReference>
<dbReference type="Pfam" id="PF08281">
    <property type="entry name" value="Sigma70_r4_2"/>
    <property type="match status" value="1"/>
</dbReference>
<organism evidence="7 8">
    <name type="scientific">Anaeromicropila populeti</name>
    <dbReference type="NCBI Taxonomy" id="37658"/>
    <lineage>
        <taxon>Bacteria</taxon>
        <taxon>Bacillati</taxon>
        <taxon>Bacillota</taxon>
        <taxon>Clostridia</taxon>
        <taxon>Lachnospirales</taxon>
        <taxon>Lachnospiraceae</taxon>
        <taxon>Anaeromicropila</taxon>
    </lineage>
</organism>
<dbReference type="InterPro" id="IPR039425">
    <property type="entry name" value="RNA_pol_sigma-70-like"/>
</dbReference>
<dbReference type="GO" id="GO:0006352">
    <property type="term" value="P:DNA-templated transcription initiation"/>
    <property type="evidence" value="ECO:0007669"/>
    <property type="project" value="InterPro"/>
</dbReference>
<dbReference type="EMBL" id="FOYZ01000002">
    <property type="protein sequence ID" value="SFR64761.1"/>
    <property type="molecule type" value="Genomic_DNA"/>
</dbReference>
<accession>A0A1I6IDI0</accession>
<gene>
    <name evidence="7" type="ORF">SAMN05661086_00727</name>
</gene>
<dbReference type="Gene3D" id="1.10.1740.10">
    <property type="match status" value="1"/>
</dbReference>
<evidence type="ECO:0000256" key="3">
    <source>
        <dbReference type="ARBA" id="ARBA00023082"/>
    </source>
</evidence>
<dbReference type="Proteomes" id="UP000199659">
    <property type="component" value="Unassembled WGS sequence"/>
</dbReference>
<dbReference type="InterPro" id="IPR013325">
    <property type="entry name" value="RNA_pol_sigma_r2"/>
</dbReference>
<keyword evidence="8" id="KW-1185">Reference proteome</keyword>
<evidence type="ECO:0000259" key="5">
    <source>
        <dbReference type="Pfam" id="PF04542"/>
    </source>
</evidence>
<dbReference type="PANTHER" id="PTHR43133:SF51">
    <property type="entry name" value="RNA POLYMERASE SIGMA FACTOR"/>
    <property type="match status" value="1"/>
</dbReference>
<dbReference type="SUPFAM" id="SSF88659">
    <property type="entry name" value="Sigma3 and sigma4 domains of RNA polymerase sigma factors"/>
    <property type="match status" value="1"/>
</dbReference>
<evidence type="ECO:0000259" key="6">
    <source>
        <dbReference type="Pfam" id="PF08281"/>
    </source>
</evidence>
<dbReference type="PANTHER" id="PTHR43133">
    <property type="entry name" value="RNA POLYMERASE ECF-TYPE SIGMA FACTO"/>
    <property type="match status" value="1"/>
</dbReference>
<sequence>MQKDNIDKLYQQHSQMIYRFHYFRTGNRELAEELTQETFYQAFLSYDNFRGECKASTWLYQIAKNVWRQYQRKKRECYPIEKLLEQIPQEKSFDPLNAYLAKEEKNTFCNALKQLTKEMQEVVILRVVDELKFSEIGEIMNKSETWSRTNYFRAKKKLQEYIDNMESGD</sequence>
<evidence type="ECO:0000313" key="7">
    <source>
        <dbReference type="EMBL" id="SFR64761.1"/>
    </source>
</evidence>
<dbReference type="STRING" id="37658.SAMN05661086_00727"/>
<dbReference type="InterPro" id="IPR013249">
    <property type="entry name" value="RNA_pol_sigma70_r4_t2"/>
</dbReference>
<evidence type="ECO:0000256" key="1">
    <source>
        <dbReference type="ARBA" id="ARBA00010641"/>
    </source>
</evidence>
<dbReference type="GO" id="GO:0003677">
    <property type="term" value="F:DNA binding"/>
    <property type="evidence" value="ECO:0007669"/>
    <property type="project" value="InterPro"/>
</dbReference>
<dbReference type="InterPro" id="IPR014284">
    <property type="entry name" value="RNA_pol_sigma-70_dom"/>
</dbReference>
<reference evidence="7 8" key="1">
    <citation type="submission" date="2016-10" db="EMBL/GenBank/DDBJ databases">
        <authorList>
            <person name="de Groot N.N."/>
        </authorList>
    </citation>
    <scope>NUCLEOTIDE SEQUENCE [LARGE SCALE GENOMIC DNA]</scope>
    <source>
        <strain evidence="7 8">743A</strain>
    </source>
</reference>
<evidence type="ECO:0000256" key="4">
    <source>
        <dbReference type="ARBA" id="ARBA00023163"/>
    </source>
</evidence>
<evidence type="ECO:0000313" key="8">
    <source>
        <dbReference type="Proteomes" id="UP000199659"/>
    </source>
</evidence>
<dbReference type="AlphaFoldDB" id="A0A1I6IDI0"/>
<feature type="domain" description="RNA polymerase sigma factor 70 region 4 type 2" evidence="6">
    <location>
        <begin position="111"/>
        <end position="158"/>
    </location>
</feature>
<feature type="domain" description="RNA polymerase sigma-70 region 2" evidence="5">
    <location>
        <begin position="9"/>
        <end position="75"/>
    </location>
</feature>